<gene>
    <name evidence="1" type="ORF">GDO81_010878</name>
</gene>
<comment type="caution">
    <text evidence="1">The sequence shown here is derived from an EMBL/GenBank/DDBJ whole genome shotgun (WGS) entry which is preliminary data.</text>
</comment>
<proteinExistence type="predicted"/>
<reference evidence="1" key="1">
    <citation type="thesis" date="2020" institute="ProQuest LLC" country="789 East Eisenhower Parkway, Ann Arbor, MI, USA">
        <title>Comparative Genomics and Chromosome Evolution.</title>
        <authorList>
            <person name="Mudd A.B."/>
        </authorList>
    </citation>
    <scope>NUCLEOTIDE SEQUENCE</scope>
    <source>
        <strain evidence="1">237g6f4</strain>
        <tissue evidence="1">Blood</tissue>
    </source>
</reference>
<evidence type="ECO:0000313" key="1">
    <source>
        <dbReference type="EMBL" id="KAG8579424.1"/>
    </source>
</evidence>
<dbReference type="EMBL" id="WNYA01000004">
    <property type="protein sequence ID" value="KAG8579424.1"/>
    <property type="molecule type" value="Genomic_DNA"/>
</dbReference>
<protein>
    <submittedName>
        <fullName evidence="1">Uncharacterized protein</fullName>
    </submittedName>
</protein>
<dbReference type="AlphaFoldDB" id="A0AAV7C377"/>
<organism evidence="1 2">
    <name type="scientific">Engystomops pustulosus</name>
    <name type="common">Tungara frog</name>
    <name type="synonym">Physalaemus pustulosus</name>
    <dbReference type="NCBI Taxonomy" id="76066"/>
    <lineage>
        <taxon>Eukaryota</taxon>
        <taxon>Metazoa</taxon>
        <taxon>Chordata</taxon>
        <taxon>Craniata</taxon>
        <taxon>Vertebrata</taxon>
        <taxon>Euteleostomi</taxon>
        <taxon>Amphibia</taxon>
        <taxon>Batrachia</taxon>
        <taxon>Anura</taxon>
        <taxon>Neobatrachia</taxon>
        <taxon>Hyloidea</taxon>
        <taxon>Leptodactylidae</taxon>
        <taxon>Leiuperinae</taxon>
        <taxon>Engystomops</taxon>
    </lineage>
</organism>
<name>A0AAV7C377_ENGPU</name>
<dbReference type="Proteomes" id="UP000824782">
    <property type="component" value="Unassembled WGS sequence"/>
</dbReference>
<accession>A0AAV7C377</accession>
<keyword evidence="2" id="KW-1185">Reference proteome</keyword>
<evidence type="ECO:0000313" key="2">
    <source>
        <dbReference type="Proteomes" id="UP000824782"/>
    </source>
</evidence>
<sequence>MGNVSSEWLERIPKEKQEMTYPCMVATRAQKKKEEEEKIISPTLAQLQEEQKMAPEEQHKAWKTWGAAYENGLWTMQGLVCLPRKLYPAIAVWAHGVTHRGKNQALGYAKSILLQDYLQL</sequence>